<comment type="caution">
    <text evidence="1">The sequence shown here is derived from an EMBL/GenBank/DDBJ whole genome shotgun (WGS) entry which is preliminary data.</text>
</comment>
<accession>A0ABR8E7V1</accession>
<dbReference type="EMBL" id="JACJSK010000003">
    <property type="protein sequence ID" value="MBD2542783.1"/>
    <property type="molecule type" value="Genomic_DNA"/>
</dbReference>
<proteinExistence type="predicted"/>
<sequence>MPECFAPTTSIVKLSAVRAKHSGTKVNIFTDKLFAGMLCPYSHENKIIGG</sequence>
<gene>
    <name evidence="1" type="ORF">H6G72_02690</name>
</gene>
<dbReference type="RefSeq" id="WP_190877089.1">
    <property type="nucleotide sequence ID" value="NZ_JACJSK010000003.1"/>
</dbReference>
<evidence type="ECO:0000313" key="1">
    <source>
        <dbReference type="EMBL" id="MBD2542783.1"/>
    </source>
</evidence>
<dbReference type="Proteomes" id="UP000641954">
    <property type="component" value="Unassembled WGS sequence"/>
</dbReference>
<organism evidence="1 2">
    <name type="scientific">Planktothricoides raciborskii FACHB-1370</name>
    <dbReference type="NCBI Taxonomy" id="2949576"/>
    <lineage>
        <taxon>Bacteria</taxon>
        <taxon>Bacillati</taxon>
        <taxon>Cyanobacteriota</taxon>
        <taxon>Cyanophyceae</taxon>
        <taxon>Oscillatoriophycideae</taxon>
        <taxon>Oscillatoriales</taxon>
        <taxon>Oscillatoriaceae</taxon>
        <taxon>Planktothricoides</taxon>
    </lineage>
</organism>
<reference evidence="1 2" key="1">
    <citation type="journal article" date="2020" name="ISME J.">
        <title>Comparative genomics reveals insights into cyanobacterial evolution and habitat adaptation.</title>
        <authorList>
            <person name="Chen M.Y."/>
            <person name="Teng W.K."/>
            <person name="Zhao L."/>
            <person name="Hu C.X."/>
            <person name="Zhou Y.K."/>
            <person name="Han B.P."/>
            <person name="Song L.R."/>
            <person name="Shu W.S."/>
        </authorList>
    </citation>
    <scope>NUCLEOTIDE SEQUENCE [LARGE SCALE GENOMIC DNA]</scope>
    <source>
        <strain evidence="1 2">FACHB-1370</strain>
    </source>
</reference>
<protein>
    <submittedName>
        <fullName evidence="1">Uncharacterized protein</fullName>
    </submittedName>
</protein>
<name>A0ABR8E7V1_9CYAN</name>
<keyword evidence="2" id="KW-1185">Reference proteome</keyword>
<evidence type="ECO:0000313" key="2">
    <source>
        <dbReference type="Proteomes" id="UP000641954"/>
    </source>
</evidence>